<evidence type="ECO:0000256" key="1">
    <source>
        <dbReference type="ARBA" id="ARBA00001232"/>
    </source>
</evidence>
<dbReference type="AlphaFoldDB" id="A0A917PT26"/>
<dbReference type="Proteomes" id="UP000635983">
    <property type="component" value="Unassembled WGS sequence"/>
</dbReference>
<keyword evidence="2 10" id="KW-0963">Cytoplasm</keyword>
<proteinExistence type="inferred from homology"/>
<protein>
    <recommendedName>
        <fullName evidence="8 10">Phosphate acyltransferase</fullName>
        <ecNumber evidence="8 10">2.3.1.274</ecNumber>
    </recommendedName>
    <alternativeName>
        <fullName evidence="10">Acyl-ACP phosphotransacylase</fullName>
    </alternativeName>
    <alternativeName>
        <fullName evidence="10">Acyl-[acyl-carrier-protein]--phosphate acyltransferase</fullName>
    </alternativeName>
    <alternativeName>
        <fullName evidence="10">Phosphate-acyl-ACP acyltransferase</fullName>
    </alternativeName>
</protein>
<reference evidence="11" key="1">
    <citation type="journal article" date="2014" name="Int. J. Syst. Evol. Microbiol.">
        <title>Complete genome sequence of Corynebacterium casei LMG S-19264T (=DSM 44701T), isolated from a smear-ripened cheese.</title>
        <authorList>
            <consortium name="US DOE Joint Genome Institute (JGI-PGF)"/>
            <person name="Walter F."/>
            <person name="Albersmeier A."/>
            <person name="Kalinowski J."/>
            <person name="Ruckert C."/>
        </authorList>
    </citation>
    <scope>NUCLEOTIDE SEQUENCE</scope>
    <source>
        <strain evidence="11">JCM 30078</strain>
    </source>
</reference>
<evidence type="ECO:0000256" key="5">
    <source>
        <dbReference type="ARBA" id="ARBA00023098"/>
    </source>
</evidence>
<evidence type="ECO:0000256" key="6">
    <source>
        <dbReference type="ARBA" id="ARBA00023209"/>
    </source>
</evidence>
<comment type="subunit">
    <text evidence="9 10">Homodimer. Probably interacts with PlsY.</text>
</comment>
<evidence type="ECO:0000256" key="9">
    <source>
        <dbReference type="ARBA" id="ARBA00046608"/>
    </source>
</evidence>
<comment type="subcellular location">
    <subcellularLocation>
        <location evidence="10">Cytoplasm</location>
    </subcellularLocation>
    <text evidence="10">Associated with the membrane possibly through PlsY.</text>
</comment>
<keyword evidence="4 10" id="KW-0808">Transferase</keyword>
<comment type="similarity">
    <text evidence="10">Belongs to the PlsX family.</text>
</comment>
<comment type="caution">
    <text evidence="11">The sequence shown here is derived from an EMBL/GenBank/DDBJ whole genome shotgun (WGS) entry which is preliminary data.</text>
</comment>
<dbReference type="NCBIfam" id="TIGR00182">
    <property type="entry name" value="plsX"/>
    <property type="match status" value="1"/>
</dbReference>
<dbReference type="GO" id="GO:0043811">
    <property type="term" value="F:phosphate:acyl-[acyl carrier protein] acyltransferase activity"/>
    <property type="evidence" value="ECO:0007669"/>
    <property type="project" value="UniProtKB-UniRule"/>
</dbReference>
<keyword evidence="7 10" id="KW-1208">Phospholipid metabolism</keyword>
<evidence type="ECO:0000313" key="12">
    <source>
        <dbReference type="Proteomes" id="UP000635983"/>
    </source>
</evidence>
<dbReference type="SUPFAM" id="SSF53659">
    <property type="entry name" value="Isocitrate/Isopropylmalate dehydrogenase-like"/>
    <property type="match status" value="1"/>
</dbReference>
<dbReference type="GO" id="GO:0005737">
    <property type="term" value="C:cytoplasm"/>
    <property type="evidence" value="ECO:0007669"/>
    <property type="project" value="UniProtKB-SubCell"/>
</dbReference>
<evidence type="ECO:0000256" key="3">
    <source>
        <dbReference type="ARBA" id="ARBA00022516"/>
    </source>
</evidence>
<keyword evidence="3 10" id="KW-0444">Lipid biosynthesis</keyword>
<evidence type="ECO:0000256" key="10">
    <source>
        <dbReference type="HAMAP-Rule" id="MF_00019"/>
    </source>
</evidence>
<evidence type="ECO:0000256" key="8">
    <source>
        <dbReference type="ARBA" id="ARBA00024069"/>
    </source>
</evidence>
<comment type="function">
    <text evidence="10">Catalyzes the reversible formation of acyl-phosphate (acyl-PO(4)) from acyl-[acyl-carrier-protein] (acyl-ACP). This enzyme utilizes acyl-ACP as fatty acyl donor, but not acyl-CoA.</text>
</comment>
<dbReference type="HAMAP" id="MF_00019">
    <property type="entry name" value="PlsX"/>
    <property type="match status" value="1"/>
</dbReference>
<evidence type="ECO:0000313" key="11">
    <source>
        <dbReference type="EMBL" id="GGJ90654.1"/>
    </source>
</evidence>
<evidence type="ECO:0000256" key="7">
    <source>
        <dbReference type="ARBA" id="ARBA00023264"/>
    </source>
</evidence>
<evidence type="ECO:0000256" key="4">
    <source>
        <dbReference type="ARBA" id="ARBA00022679"/>
    </source>
</evidence>
<reference evidence="11" key="2">
    <citation type="submission" date="2020-09" db="EMBL/GenBank/DDBJ databases">
        <authorList>
            <person name="Sun Q."/>
            <person name="Ohkuma M."/>
        </authorList>
    </citation>
    <scope>NUCLEOTIDE SEQUENCE</scope>
    <source>
        <strain evidence="11">JCM 30078</strain>
    </source>
</reference>
<accession>A0A917PT26</accession>
<gene>
    <name evidence="10" type="primary">plsX</name>
    <name evidence="11" type="ORF">GCM10009304_15430</name>
</gene>
<organism evidence="11 12">
    <name type="scientific">Pseudomonas matsuisoli</name>
    <dbReference type="NCBI Taxonomy" id="1515666"/>
    <lineage>
        <taxon>Bacteria</taxon>
        <taxon>Pseudomonadati</taxon>
        <taxon>Pseudomonadota</taxon>
        <taxon>Gammaproteobacteria</taxon>
        <taxon>Pseudomonadales</taxon>
        <taxon>Pseudomonadaceae</taxon>
        <taxon>Pseudomonas</taxon>
    </lineage>
</organism>
<dbReference type="EMBL" id="BMPO01000003">
    <property type="protein sequence ID" value="GGJ90654.1"/>
    <property type="molecule type" value="Genomic_DNA"/>
</dbReference>
<dbReference type="EC" id="2.3.1.274" evidence="8 10"/>
<dbReference type="InterPro" id="IPR003664">
    <property type="entry name" value="FA_synthesis"/>
</dbReference>
<dbReference type="GO" id="GO:0008654">
    <property type="term" value="P:phospholipid biosynthetic process"/>
    <property type="evidence" value="ECO:0007669"/>
    <property type="project" value="UniProtKB-KW"/>
</dbReference>
<keyword evidence="6 10" id="KW-0594">Phospholipid biosynthesis</keyword>
<comment type="pathway">
    <text evidence="10">Lipid metabolism; phospholipid metabolism.</text>
</comment>
<dbReference type="PANTHER" id="PTHR30100">
    <property type="entry name" value="FATTY ACID/PHOSPHOLIPID SYNTHESIS PROTEIN PLSX"/>
    <property type="match status" value="1"/>
</dbReference>
<name>A0A917PT26_9PSED</name>
<dbReference type="InterPro" id="IPR012281">
    <property type="entry name" value="Phospholipid_synth_PlsX-like"/>
</dbReference>
<keyword evidence="5 10" id="KW-0443">Lipid metabolism</keyword>
<comment type="catalytic activity">
    <reaction evidence="1 10">
        <text>a fatty acyl-[ACP] + phosphate = an acyl phosphate + holo-[ACP]</text>
        <dbReference type="Rhea" id="RHEA:42292"/>
        <dbReference type="Rhea" id="RHEA-COMP:9685"/>
        <dbReference type="Rhea" id="RHEA-COMP:14125"/>
        <dbReference type="ChEBI" id="CHEBI:43474"/>
        <dbReference type="ChEBI" id="CHEBI:59918"/>
        <dbReference type="ChEBI" id="CHEBI:64479"/>
        <dbReference type="ChEBI" id="CHEBI:138651"/>
        <dbReference type="EC" id="2.3.1.274"/>
    </reaction>
</comment>
<dbReference type="Gene3D" id="3.40.718.10">
    <property type="entry name" value="Isopropylmalate Dehydrogenase"/>
    <property type="match status" value="1"/>
</dbReference>
<dbReference type="Pfam" id="PF02504">
    <property type="entry name" value="FA_synthesis"/>
    <property type="match status" value="1"/>
</dbReference>
<sequence>MRVALELVQQSRARACVSAGNTGALMVLSKHLLSTLPGIDRPAMMAALPTMGAPCHVLDLGANLDCTGEQLYQFAVMGSVAVEAMGCERPRVALLNVGSEPGKGNAQVRDAAEALSRSHVLNYVGFIEGDDLFLGKADVVVCDGFVGNVLLKSSEGLARMITGRIRSLFDQSLGARLMASMVLPLKRLESELAPSVHNGASLLGLRGIVVKSHGSAGKDDFQSAVRRAAREIEEDLPRRLHGKLQRLLDGQ</sequence>
<keyword evidence="12" id="KW-1185">Reference proteome</keyword>
<dbReference type="PANTHER" id="PTHR30100:SF1">
    <property type="entry name" value="PHOSPHATE ACYLTRANSFERASE"/>
    <property type="match status" value="1"/>
</dbReference>
<dbReference type="GO" id="GO:0006633">
    <property type="term" value="P:fatty acid biosynthetic process"/>
    <property type="evidence" value="ECO:0007669"/>
    <property type="project" value="UniProtKB-UniRule"/>
</dbReference>
<evidence type="ECO:0000256" key="2">
    <source>
        <dbReference type="ARBA" id="ARBA00022490"/>
    </source>
</evidence>